<evidence type="ECO:0000313" key="1">
    <source>
        <dbReference type="EMBL" id="KOF69903.1"/>
    </source>
</evidence>
<organism evidence="1">
    <name type="scientific">Octopus bimaculoides</name>
    <name type="common">California two-spotted octopus</name>
    <dbReference type="NCBI Taxonomy" id="37653"/>
    <lineage>
        <taxon>Eukaryota</taxon>
        <taxon>Metazoa</taxon>
        <taxon>Spiralia</taxon>
        <taxon>Lophotrochozoa</taxon>
        <taxon>Mollusca</taxon>
        <taxon>Cephalopoda</taxon>
        <taxon>Coleoidea</taxon>
        <taxon>Octopodiformes</taxon>
        <taxon>Octopoda</taxon>
        <taxon>Incirrata</taxon>
        <taxon>Octopodidae</taxon>
        <taxon>Octopus</taxon>
    </lineage>
</organism>
<dbReference type="AlphaFoldDB" id="A0A0L8FYZ5"/>
<protein>
    <submittedName>
        <fullName evidence="1">Uncharacterized protein</fullName>
    </submittedName>
</protein>
<proteinExistence type="predicted"/>
<accession>A0A0L8FYZ5</accession>
<sequence length="50" mass="5706">MHNKLSQRNLPSFSEHPISRHTSWVSSDLSPQSLSLSHIHCLGIQTLLRK</sequence>
<gene>
    <name evidence="1" type="ORF">OCBIM_22003908mg</name>
</gene>
<name>A0A0L8FYZ5_OCTBM</name>
<reference evidence="1" key="1">
    <citation type="submission" date="2015-07" db="EMBL/GenBank/DDBJ databases">
        <title>MeaNS - Measles Nucleotide Surveillance Program.</title>
        <authorList>
            <person name="Tran T."/>
            <person name="Druce J."/>
        </authorList>
    </citation>
    <scope>NUCLEOTIDE SEQUENCE</scope>
    <source>
        <strain evidence="1">UCB-OBI-ISO-001</strain>
        <tissue evidence="1">Gonad</tissue>
    </source>
</reference>
<dbReference type="EMBL" id="KQ425147">
    <property type="protein sequence ID" value="KOF69903.1"/>
    <property type="molecule type" value="Genomic_DNA"/>
</dbReference>